<dbReference type="OrthoDB" id="675873at2"/>
<organism evidence="2 3">
    <name type="scientific">Ulvibacter litoralis</name>
    <dbReference type="NCBI Taxonomy" id="227084"/>
    <lineage>
        <taxon>Bacteria</taxon>
        <taxon>Pseudomonadati</taxon>
        <taxon>Bacteroidota</taxon>
        <taxon>Flavobacteriia</taxon>
        <taxon>Flavobacteriales</taxon>
        <taxon>Flavobacteriaceae</taxon>
        <taxon>Ulvibacter</taxon>
    </lineage>
</organism>
<feature type="transmembrane region" description="Helical" evidence="1">
    <location>
        <begin position="304"/>
        <end position="322"/>
    </location>
</feature>
<feature type="transmembrane region" description="Helical" evidence="1">
    <location>
        <begin position="100"/>
        <end position="119"/>
    </location>
</feature>
<sequence length="366" mass="43078">MRDQRIKPFRNRKALNYRGDECLNCKHPLDLSDVYCPYCSQLNSTKQLSIKDFIEEFIISIVSYDSRLRYTVTDLLFKPGRITRNYVDGQRLKYANPFRFFLSVSIIYFILQGLIGTFSENEKDFISTNISSEENTTLPKDSITSEASVKATQSLATDSISEEKKKTNEVAVLSELLLDSLSNNSSFFKKAKNYHTFYETHHIKNSREALHKMNQENTFFNRWLYDKNESFDRIVENPSSFVNYLLQKIPFFLFFFTPFFAFFFWLIYSKKKHTYIEHMIFIFHIFSFIFLAMLLFLIPDLLLGSELLVGILFLFLSPFYFYKALRNFYKQNRLLTLLKFVFLNVVFGISAAISVVLFLSITAAIY</sequence>
<reference evidence="2 3" key="1">
    <citation type="submission" date="2016-10" db="EMBL/GenBank/DDBJ databases">
        <authorList>
            <person name="de Groot N.N."/>
        </authorList>
    </citation>
    <scope>NUCLEOTIDE SEQUENCE [LARGE SCALE GENOMIC DNA]</scope>
    <source>
        <strain evidence="2 3">DSM 16195</strain>
    </source>
</reference>
<feature type="transmembrane region" description="Helical" evidence="1">
    <location>
        <begin position="334"/>
        <end position="365"/>
    </location>
</feature>
<gene>
    <name evidence="2" type="ORF">SAMN05421855_103136</name>
</gene>
<evidence type="ECO:0000256" key="1">
    <source>
        <dbReference type="SAM" id="Phobius"/>
    </source>
</evidence>
<keyword evidence="1" id="KW-0472">Membrane</keyword>
<proteinExistence type="predicted"/>
<dbReference type="RefSeq" id="WP_093144172.1">
    <property type="nucleotide sequence ID" value="NZ_BMWO01000003.1"/>
</dbReference>
<dbReference type="STRING" id="227084.SAMN05421855_103136"/>
<keyword evidence="1" id="KW-1133">Transmembrane helix</keyword>
<name>A0A1G7GH20_9FLAO</name>
<evidence type="ECO:0000313" key="2">
    <source>
        <dbReference type="EMBL" id="SDE87462.1"/>
    </source>
</evidence>
<accession>A0A1G7GH20</accession>
<dbReference type="AlphaFoldDB" id="A0A1G7GH20"/>
<dbReference type="Pfam" id="PF12412">
    <property type="entry name" value="DUF3667"/>
    <property type="match status" value="1"/>
</dbReference>
<keyword evidence="1" id="KW-0812">Transmembrane</keyword>
<evidence type="ECO:0000313" key="3">
    <source>
        <dbReference type="Proteomes" id="UP000199321"/>
    </source>
</evidence>
<dbReference type="EMBL" id="FNBA01000003">
    <property type="protein sequence ID" value="SDE87462.1"/>
    <property type="molecule type" value="Genomic_DNA"/>
</dbReference>
<dbReference type="InterPro" id="IPR022134">
    <property type="entry name" value="DUF3667"/>
</dbReference>
<keyword evidence="3" id="KW-1185">Reference proteome</keyword>
<dbReference type="Proteomes" id="UP000199321">
    <property type="component" value="Unassembled WGS sequence"/>
</dbReference>
<feature type="transmembrane region" description="Helical" evidence="1">
    <location>
        <begin position="280"/>
        <end position="298"/>
    </location>
</feature>
<feature type="transmembrane region" description="Helical" evidence="1">
    <location>
        <begin position="249"/>
        <end position="268"/>
    </location>
</feature>
<protein>
    <recommendedName>
        <fullName evidence="4">DUF3667 domain-containing protein</fullName>
    </recommendedName>
</protein>
<evidence type="ECO:0008006" key="4">
    <source>
        <dbReference type="Google" id="ProtNLM"/>
    </source>
</evidence>